<dbReference type="AlphaFoldDB" id="A0A285T893"/>
<dbReference type="GO" id="GO:0008757">
    <property type="term" value="F:S-adenosylmethionine-dependent methyltransferase activity"/>
    <property type="evidence" value="ECO:0007669"/>
    <property type="project" value="InterPro"/>
</dbReference>
<dbReference type="CDD" id="cd02440">
    <property type="entry name" value="AdoMet_MTases"/>
    <property type="match status" value="1"/>
</dbReference>
<protein>
    <submittedName>
        <fullName evidence="2">Methyltransferase domain-containing protein</fullName>
    </submittedName>
</protein>
<dbReference type="EMBL" id="OBML01000009">
    <property type="protein sequence ID" value="SOC17728.1"/>
    <property type="molecule type" value="Genomic_DNA"/>
</dbReference>
<name>A0A285T893_9HYPH</name>
<dbReference type="Pfam" id="PF08241">
    <property type="entry name" value="Methyltransf_11"/>
    <property type="match status" value="1"/>
</dbReference>
<dbReference type="RefSeq" id="WP_199681134.1">
    <property type="nucleotide sequence ID" value="NZ_OBML01000009.1"/>
</dbReference>
<proteinExistence type="predicted"/>
<dbReference type="STRING" id="538381.GCA_001696535_02346"/>
<dbReference type="Gene3D" id="3.40.50.150">
    <property type="entry name" value="Vaccinia Virus protein VP39"/>
    <property type="match status" value="1"/>
</dbReference>
<sequence>MFSLSPASSSNVFRKRRVQRLKAMVADHVAAKGRCRIVDLGGTPEFWHVWRDEMNFDGVTITCINLGFTAETDGSLPIELVHGSACDLPEHADNSFDVAFSNSVIEHVGSWANKSAFAREARRLAPSHMIQTPSFWFPIEPHARFPLLHWLPDPLVYRIHLAMRTGFYPRAANLDEAMVSLEDARLLDGRQMRYLFPDSELVTERFIGLPKSLMAVRHAVS</sequence>
<keyword evidence="2" id="KW-0808">Transferase</keyword>
<reference evidence="2 3" key="1">
    <citation type="submission" date="2017-08" db="EMBL/GenBank/DDBJ databases">
        <authorList>
            <person name="de Groot N.N."/>
        </authorList>
    </citation>
    <scope>NUCLEOTIDE SEQUENCE [LARGE SCALE GENOMIC DNA]</scope>
    <source>
        <strain evidence="2 3">USBA 352</strain>
    </source>
</reference>
<gene>
    <name evidence="2" type="ORF">SAMN05421512_10966</name>
</gene>
<organism evidence="2 3">
    <name type="scientific">Stappia indica</name>
    <dbReference type="NCBI Taxonomy" id="538381"/>
    <lineage>
        <taxon>Bacteria</taxon>
        <taxon>Pseudomonadati</taxon>
        <taxon>Pseudomonadota</taxon>
        <taxon>Alphaproteobacteria</taxon>
        <taxon>Hyphomicrobiales</taxon>
        <taxon>Stappiaceae</taxon>
        <taxon>Stappia</taxon>
    </lineage>
</organism>
<feature type="domain" description="Methyltransferase type 11" evidence="1">
    <location>
        <begin position="75"/>
        <end position="124"/>
    </location>
</feature>
<dbReference type="InterPro" id="IPR013216">
    <property type="entry name" value="Methyltransf_11"/>
</dbReference>
<keyword evidence="3" id="KW-1185">Reference proteome</keyword>
<evidence type="ECO:0000259" key="1">
    <source>
        <dbReference type="Pfam" id="PF08241"/>
    </source>
</evidence>
<accession>A0A285T893</accession>
<dbReference type="GO" id="GO:0032259">
    <property type="term" value="P:methylation"/>
    <property type="evidence" value="ECO:0007669"/>
    <property type="project" value="UniProtKB-KW"/>
</dbReference>
<evidence type="ECO:0000313" key="2">
    <source>
        <dbReference type="EMBL" id="SOC17728.1"/>
    </source>
</evidence>
<dbReference type="Proteomes" id="UP000219331">
    <property type="component" value="Unassembled WGS sequence"/>
</dbReference>
<dbReference type="InterPro" id="IPR029063">
    <property type="entry name" value="SAM-dependent_MTases_sf"/>
</dbReference>
<dbReference type="SUPFAM" id="SSF53335">
    <property type="entry name" value="S-adenosyl-L-methionine-dependent methyltransferases"/>
    <property type="match status" value="1"/>
</dbReference>
<keyword evidence="2" id="KW-0489">Methyltransferase</keyword>
<evidence type="ECO:0000313" key="3">
    <source>
        <dbReference type="Proteomes" id="UP000219331"/>
    </source>
</evidence>